<dbReference type="Proteomes" id="UP000019484">
    <property type="component" value="Unassembled WGS sequence"/>
</dbReference>
<dbReference type="SUPFAM" id="SSF54928">
    <property type="entry name" value="RNA-binding domain, RBD"/>
    <property type="match status" value="1"/>
</dbReference>
<feature type="region of interest" description="Disordered" evidence="3">
    <location>
        <begin position="195"/>
        <end position="299"/>
    </location>
</feature>
<dbReference type="HOGENOM" id="CLU_037639_0_0_1"/>
<dbReference type="FunFam" id="3.30.70.330:FF:000376">
    <property type="entry name" value="Putative RNA binding protein"/>
    <property type="match status" value="1"/>
</dbReference>
<evidence type="ECO:0000313" key="5">
    <source>
        <dbReference type="EMBL" id="EXJ95896.1"/>
    </source>
</evidence>
<dbReference type="eggNOG" id="KOG0118">
    <property type="taxonomic scope" value="Eukaryota"/>
</dbReference>
<protein>
    <recommendedName>
        <fullName evidence="4">RRM domain-containing protein</fullName>
    </recommendedName>
</protein>
<dbReference type="STRING" id="1182541.W9Z2W2"/>
<reference evidence="5 6" key="1">
    <citation type="submission" date="2013-03" db="EMBL/GenBank/DDBJ databases">
        <title>The Genome Sequence of Capronia coronata CBS 617.96.</title>
        <authorList>
            <consortium name="The Broad Institute Genomics Platform"/>
            <person name="Cuomo C."/>
            <person name="de Hoog S."/>
            <person name="Gorbushina A."/>
            <person name="Walker B."/>
            <person name="Young S.K."/>
            <person name="Zeng Q."/>
            <person name="Gargeya S."/>
            <person name="Fitzgerald M."/>
            <person name="Haas B."/>
            <person name="Abouelleil A."/>
            <person name="Allen A.W."/>
            <person name="Alvarado L."/>
            <person name="Arachchi H.M."/>
            <person name="Berlin A.M."/>
            <person name="Chapman S.B."/>
            <person name="Gainer-Dewar J."/>
            <person name="Goldberg J."/>
            <person name="Griggs A."/>
            <person name="Gujja S."/>
            <person name="Hansen M."/>
            <person name="Howarth C."/>
            <person name="Imamovic A."/>
            <person name="Ireland A."/>
            <person name="Larimer J."/>
            <person name="McCowan C."/>
            <person name="Murphy C."/>
            <person name="Pearson M."/>
            <person name="Poon T.W."/>
            <person name="Priest M."/>
            <person name="Roberts A."/>
            <person name="Saif S."/>
            <person name="Shea T."/>
            <person name="Sisk P."/>
            <person name="Sykes S."/>
            <person name="Wortman J."/>
            <person name="Nusbaum C."/>
            <person name="Birren B."/>
        </authorList>
    </citation>
    <scope>NUCLEOTIDE SEQUENCE [LARGE SCALE GENOMIC DNA]</scope>
    <source>
        <strain evidence="5 6">CBS 617.96</strain>
    </source>
</reference>
<name>W9Z2W2_9EURO</name>
<proteinExistence type="predicted"/>
<dbReference type="OrthoDB" id="167718at2759"/>
<dbReference type="RefSeq" id="XP_007720125.1">
    <property type="nucleotide sequence ID" value="XM_007721935.1"/>
</dbReference>
<dbReference type="PROSITE" id="PS50102">
    <property type="entry name" value="RRM"/>
    <property type="match status" value="1"/>
</dbReference>
<keyword evidence="1 2" id="KW-0694">RNA-binding</keyword>
<evidence type="ECO:0000256" key="1">
    <source>
        <dbReference type="ARBA" id="ARBA00022884"/>
    </source>
</evidence>
<accession>W9Z2W2</accession>
<evidence type="ECO:0000256" key="2">
    <source>
        <dbReference type="PROSITE-ProRule" id="PRU00176"/>
    </source>
</evidence>
<dbReference type="GO" id="GO:0042274">
    <property type="term" value="P:ribosomal small subunit biogenesis"/>
    <property type="evidence" value="ECO:0007669"/>
    <property type="project" value="TreeGrafter"/>
</dbReference>
<evidence type="ECO:0000313" key="6">
    <source>
        <dbReference type="Proteomes" id="UP000019484"/>
    </source>
</evidence>
<keyword evidence="6" id="KW-1185">Reference proteome</keyword>
<organism evidence="5 6">
    <name type="scientific">Capronia coronata CBS 617.96</name>
    <dbReference type="NCBI Taxonomy" id="1182541"/>
    <lineage>
        <taxon>Eukaryota</taxon>
        <taxon>Fungi</taxon>
        <taxon>Dikarya</taxon>
        <taxon>Ascomycota</taxon>
        <taxon>Pezizomycotina</taxon>
        <taxon>Eurotiomycetes</taxon>
        <taxon>Chaetothyriomycetidae</taxon>
        <taxon>Chaetothyriales</taxon>
        <taxon>Herpotrichiellaceae</taxon>
        <taxon>Capronia</taxon>
    </lineage>
</organism>
<feature type="compositionally biased region" description="Low complexity" evidence="3">
    <location>
        <begin position="18"/>
        <end position="33"/>
    </location>
</feature>
<dbReference type="CDD" id="cd12400">
    <property type="entry name" value="RRM_Nop6"/>
    <property type="match status" value="1"/>
</dbReference>
<dbReference type="GeneID" id="19155924"/>
<evidence type="ECO:0000259" key="4">
    <source>
        <dbReference type="PROSITE" id="PS50102"/>
    </source>
</evidence>
<dbReference type="InterPro" id="IPR000504">
    <property type="entry name" value="RRM_dom"/>
</dbReference>
<dbReference type="Pfam" id="PF00076">
    <property type="entry name" value="RRM_1"/>
    <property type="match status" value="1"/>
</dbReference>
<comment type="caution">
    <text evidence="5">The sequence shown here is derived from an EMBL/GenBank/DDBJ whole genome shotgun (WGS) entry which is preliminary data.</text>
</comment>
<feature type="domain" description="RRM" evidence="4">
    <location>
        <begin position="126"/>
        <end position="223"/>
    </location>
</feature>
<dbReference type="PANTHER" id="PTHR23236">
    <property type="entry name" value="EUKARYOTIC TRANSLATION INITIATION FACTOR 4B/4H"/>
    <property type="match status" value="1"/>
</dbReference>
<gene>
    <name evidence="5" type="ORF">A1O1_01021</name>
</gene>
<sequence>MSKKRKRDQEESEALPGQAQTATTTQPDDASAQIKSEKKKGRSRQERSERRSKKAKKLNATAQGDTVSPPDNAAGDLDLEMKVQAADQDQHTVDGESSQSLPKKAKKSKSADNNDEKLTTSASSRFIVFVGNLPFDATASQVKDHFAKLVPSSVRLSTDKATGKGKGFAFIEFDAYDKMKTCLKLYHHSLFDPHGEENAGDPGAKAAKGKRKPRRINVELTAGGGGKKSQERMSKIKTKNEKLNEERKRRSIQEKIDQDKAAAKSKKAPVTGANAAEASETAEDGRGAIHPSRLSRVMQ</sequence>
<dbReference type="Gene3D" id="3.30.70.330">
    <property type="match status" value="1"/>
</dbReference>
<feature type="compositionally biased region" description="Basic and acidic residues" evidence="3">
    <location>
        <begin position="228"/>
        <end position="262"/>
    </location>
</feature>
<dbReference type="SMART" id="SM00360">
    <property type="entry name" value="RRM"/>
    <property type="match status" value="1"/>
</dbReference>
<dbReference type="GO" id="GO:0005730">
    <property type="term" value="C:nucleolus"/>
    <property type="evidence" value="ECO:0007669"/>
    <property type="project" value="TreeGrafter"/>
</dbReference>
<dbReference type="InterPro" id="IPR035979">
    <property type="entry name" value="RBD_domain_sf"/>
</dbReference>
<dbReference type="EMBL" id="AMWN01000001">
    <property type="protein sequence ID" value="EXJ95896.1"/>
    <property type="molecule type" value="Genomic_DNA"/>
</dbReference>
<feature type="compositionally biased region" description="Basic and acidic residues" evidence="3">
    <location>
        <begin position="109"/>
        <end position="118"/>
    </location>
</feature>
<feature type="region of interest" description="Disordered" evidence="3">
    <location>
        <begin position="1"/>
        <end position="119"/>
    </location>
</feature>
<dbReference type="PANTHER" id="PTHR23236:SF51">
    <property type="entry name" value="NUCLEOLAR PROTEIN 6"/>
    <property type="match status" value="1"/>
</dbReference>
<dbReference type="InterPro" id="IPR034228">
    <property type="entry name" value="Nop6_RRM"/>
</dbReference>
<dbReference type="InterPro" id="IPR012677">
    <property type="entry name" value="Nucleotide-bd_a/b_plait_sf"/>
</dbReference>
<evidence type="ECO:0000256" key="3">
    <source>
        <dbReference type="SAM" id="MobiDB-lite"/>
    </source>
</evidence>
<dbReference type="AlphaFoldDB" id="W9Z2W2"/>
<dbReference type="GO" id="GO:0019843">
    <property type="term" value="F:rRNA binding"/>
    <property type="evidence" value="ECO:0007669"/>
    <property type="project" value="TreeGrafter"/>
</dbReference>